<evidence type="ECO:0000313" key="1">
    <source>
        <dbReference type="EMBL" id="PSL34251.1"/>
    </source>
</evidence>
<dbReference type="AlphaFoldDB" id="A0A2P8GJX0"/>
<dbReference type="Proteomes" id="UP000241964">
    <property type="component" value="Unassembled WGS sequence"/>
</dbReference>
<dbReference type="Gene3D" id="3.10.180.10">
    <property type="entry name" value="2,3-Dihydroxybiphenyl 1,2-Dioxygenase, domain 1"/>
    <property type="match status" value="1"/>
</dbReference>
<gene>
    <name evidence="1" type="ORF">CLV60_101620</name>
</gene>
<name>A0A2P8GJX0_9BACT</name>
<comment type="caution">
    <text evidence="1">The sequence shown here is derived from an EMBL/GenBank/DDBJ whole genome shotgun (WGS) entry which is preliminary data.</text>
</comment>
<protein>
    <recommendedName>
        <fullName evidence="3">Glyoxalase/bleomycin resistance protein/dioxygenase superfamily protein</fullName>
    </recommendedName>
</protein>
<sequence>MEQKDWITVPVLPCKTIGETLAFWENLGFAITYRQDRPYQYGVVERNGHQLHFVRVKGAEAGYTGCLMMVQNVEQAHTDFCNALKVGLGRVPHTGVPRISRMKPGQSRFTITDVSENAVIVIQMGEKDQVEYEDADQDTLTPLQKAISLALRLRDFKEDHPASAKVLDMALAKTGEHETAQEKAKAIIIRQELARVMEDHAKEKECQTVLSTLDIPDEVTEALRRQHIWG</sequence>
<dbReference type="InterPro" id="IPR029068">
    <property type="entry name" value="Glyas_Bleomycin-R_OHBP_Dase"/>
</dbReference>
<evidence type="ECO:0000313" key="2">
    <source>
        <dbReference type="Proteomes" id="UP000241964"/>
    </source>
</evidence>
<dbReference type="OrthoDB" id="6624781at2"/>
<organism evidence="1 2">
    <name type="scientific">Dyadobacter jiangsuensis</name>
    <dbReference type="NCBI Taxonomy" id="1591085"/>
    <lineage>
        <taxon>Bacteria</taxon>
        <taxon>Pseudomonadati</taxon>
        <taxon>Bacteroidota</taxon>
        <taxon>Cytophagia</taxon>
        <taxon>Cytophagales</taxon>
        <taxon>Spirosomataceae</taxon>
        <taxon>Dyadobacter</taxon>
    </lineage>
</organism>
<evidence type="ECO:0008006" key="3">
    <source>
        <dbReference type="Google" id="ProtNLM"/>
    </source>
</evidence>
<accession>A0A2P8GJX0</accession>
<dbReference type="SUPFAM" id="SSF54593">
    <property type="entry name" value="Glyoxalase/Bleomycin resistance protein/Dihydroxybiphenyl dioxygenase"/>
    <property type="match status" value="1"/>
</dbReference>
<dbReference type="EMBL" id="PYAS01000001">
    <property type="protein sequence ID" value="PSL34251.1"/>
    <property type="molecule type" value="Genomic_DNA"/>
</dbReference>
<reference evidence="1 2" key="1">
    <citation type="submission" date="2018-03" db="EMBL/GenBank/DDBJ databases">
        <title>Genomic Encyclopedia of Archaeal and Bacterial Type Strains, Phase II (KMG-II): from individual species to whole genera.</title>
        <authorList>
            <person name="Goeker M."/>
        </authorList>
    </citation>
    <scope>NUCLEOTIDE SEQUENCE [LARGE SCALE GENOMIC DNA]</scope>
    <source>
        <strain evidence="1 2">DSM 29057</strain>
    </source>
</reference>
<dbReference type="RefSeq" id="WP_106593875.1">
    <property type="nucleotide sequence ID" value="NZ_PYAS01000001.1"/>
</dbReference>
<proteinExistence type="predicted"/>
<keyword evidence="2" id="KW-1185">Reference proteome</keyword>